<evidence type="ECO:0000259" key="3">
    <source>
        <dbReference type="PROSITE" id="PS51677"/>
    </source>
</evidence>
<keyword evidence="4" id="KW-0378">Hydrolase</keyword>
<dbReference type="Proteomes" id="UP000052237">
    <property type="component" value="Unassembled WGS sequence"/>
</dbReference>
<dbReference type="PROSITE" id="PS51677">
    <property type="entry name" value="NODB"/>
    <property type="match status" value="1"/>
</dbReference>
<evidence type="ECO:0000313" key="5">
    <source>
        <dbReference type="Proteomes" id="UP000052237"/>
    </source>
</evidence>
<protein>
    <submittedName>
        <fullName evidence="4">Polysaccharide deacetylase</fullName>
        <ecNumber evidence="4">3.5.1.-</ecNumber>
    </submittedName>
</protein>
<dbReference type="PANTHER" id="PTHR34216">
    <property type="match status" value="1"/>
</dbReference>
<sequence>MRSLLFLLILMRSMFADGHVLIYHRFDDIRYPSTNISSQNLRKQFQFFKDQGYEIVPLDKLVEYAKDKKPVPDNWIALTIDDGYKSFYKNGFEIFKEFGYPFTLFIYVEASAKKYGDFLTFEDIKEIQKYPGASVAYHSYSHLNMASLGDEELKYDFEQGINVFENELGFKPKYFSYPYGEYDADVKRLTKEYKFDGAFNQNSGAINEDADLLNLDRIPSMNGTNLKAMLSSKFLKADFILPLAYPKNNILDKVVAKIDENTTEAYLYVTGLGTRKVKVNNGMIDEKIFEKINKRRVRIIITDKHKTATQLIVKE</sequence>
<dbReference type="GO" id="GO:0005975">
    <property type="term" value="P:carbohydrate metabolic process"/>
    <property type="evidence" value="ECO:0007669"/>
    <property type="project" value="InterPro"/>
</dbReference>
<dbReference type="InterPro" id="IPR011330">
    <property type="entry name" value="Glyco_hydro/deAcase_b/a-brl"/>
</dbReference>
<dbReference type="PANTHER" id="PTHR34216:SF3">
    <property type="entry name" value="POLY-BETA-1,6-N-ACETYL-D-GLUCOSAMINE N-DEACETYLASE"/>
    <property type="match status" value="1"/>
</dbReference>
<name>A0A0S4RYF4_CAMHY</name>
<reference evidence="4 5" key="1">
    <citation type="submission" date="2015-11" db="EMBL/GenBank/DDBJ databases">
        <authorList>
            <consortium name="Pathogen Informatics"/>
        </authorList>
    </citation>
    <scope>NUCLEOTIDE SEQUENCE [LARGE SCALE GENOMIC DNA]</scope>
    <source>
        <strain evidence="4 5">006A-0059</strain>
    </source>
</reference>
<dbReference type="CDD" id="cd10973">
    <property type="entry name" value="CE4_DAC_u4_5s"/>
    <property type="match status" value="1"/>
</dbReference>
<dbReference type="Gene3D" id="3.20.20.370">
    <property type="entry name" value="Glycoside hydrolase/deacetylase"/>
    <property type="match status" value="1"/>
</dbReference>
<evidence type="ECO:0000256" key="1">
    <source>
        <dbReference type="ARBA" id="ARBA00004613"/>
    </source>
</evidence>
<dbReference type="EC" id="3.5.1.-" evidence="4"/>
<accession>A0A0S4RYF4</accession>
<dbReference type="InterPro" id="IPR002509">
    <property type="entry name" value="NODB_dom"/>
</dbReference>
<dbReference type="SUPFAM" id="SSF88713">
    <property type="entry name" value="Glycoside hydrolase/deacetylase"/>
    <property type="match status" value="1"/>
</dbReference>
<dbReference type="GO" id="GO:0016810">
    <property type="term" value="F:hydrolase activity, acting on carbon-nitrogen (but not peptide) bonds"/>
    <property type="evidence" value="ECO:0007669"/>
    <property type="project" value="InterPro"/>
</dbReference>
<keyword evidence="5" id="KW-1185">Reference proteome</keyword>
<feature type="domain" description="NodB homology" evidence="3">
    <location>
        <begin position="74"/>
        <end position="315"/>
    </location>
</feature>
<dbReference type="Pfam" id="PF01522">
    <property type="entry name" value="Polysacc_deac_1"/>
    <property type="match status" value="1"/>
</dbReference>
<organism evidence="4 5">
    <name type="scientific">Campylobacter hyointestinalis subsp. hyointestinalis</name>
    <dbReference type="NCBI Taxonomy" id="91352"/>
    <lineage>
        <taxon>Bacteria</taxon>
        <taxon>Pseudomonadati</taxon>
        <taxon>Campylobacterota</taxon>
        <taxon>Epsilonproteobacteria</taxon>
        <taxon>Campylobacterales</taxon>
        <taxon>Campylobacteraceae</taxon>
        <taxon>Campylobacter</taxon>
    </lineage>
</organism>
<comment type="subcellular location">
    <subcellularLocation>
        <location evidence="1">Secreted</location>
    </subcellularLocation>
</comment>
<keyword evidence="2" id="KW-0732">Signal</keyword>
<evidence type="ECO:0000313" key="4">
    <source>
        <dbReference type="EMBL" id="CUU79106.1"/>
    </source>
</evidence>
<dbReference type="EMBL" id="FAVB01000002">
    <property type="protein sequence ID" value="CUU79106.1"/>
    <property type="molecule type" value="Genomic_DNA"/>
</dbReference>
<evidence type="ECO:0000256" key="2">
    <source>
        <dbReference type="ARBA" id="ARBA00022729"/>
    </source>
</evidence>
<dbReference type="GO" id="GO:0005576">
    <property type="term" value="C:extracellular region"/>
    <property type="evidence" value="ECO:0007669"/>
    <property type="project" value="UniProtKB-SubCell"/>
</dbReference>
<dbReference type="InterPro" id="IPR051398">
    <property type="entry name" value="Polysacch_Deacetylase"/>
</dbReference>
<gene>
    <name evidence="4" type="primary">pgaB</name>
    <name evidence="4" type="ORF">ERS686654_01035</name>
</gene>
<comment type="caution">
    <text evidence="4">The sequence shown here is derived from an EMBL/GenBank/DDBJ whole genome shotgun (WGS) entry which is preliminary data.</text>
</comment>
<dbReference type="AlphaFoldDB" id="A0A0S4RYF4"/>
<proteinExistence type="predicted"/>